<reference evidence="3" key="1">
    <citation type="submission" date="2025-08" db="UniProtKB">
        <authorList>
            <consortium name="RefSeq"/>
        </authorList>
    </citation>
    <scope>IDENTIFICATION</scope>
    <source>
        <tissue evidence="3">Whole sample</tissue>
    </source>
</reference>
<protein>
    <submittedName>
        <fullName evidence="3">Integumentary mucin C.1-like</fullName>
    </submittedName>
</protein>
<proteinExistence type="predicted"/>
<gene>
    <name evidence="3" type="primary">LOC111137373</name>
</gene>
<evidence type="ECO:0000256" key="1">
    <source>
        <dbReference type="SAM" id="MobiDB-lite"/>
    </source>
</evidence>
<sequence>MFDSKGNTLKFAVVFQTLGNILTILVEFPDFGAVLLDPPGRGSLWRHNITGVPTNHRDNQLNCGGAQSQWKENSGKCGLCGDPWNGPREHESGGKYFTNHISSSYSKGSLINVTVFTNLNPSGWMEFRIHSYKSENSPPPENIYLLPIGVTKMTRYRVRRSGYHVIPVKLPNDLECKRCILQWKFRTGSAWGCNAINGEDCCYGCGAEQEEYYNCADIAITSKTGSRNQLMEHKKDTNLKFQRNTVIPYSDYDKWWCLSQCDGEECSVPPCSGFFRHRRSTSNCLAAGAWAGQTNMDTWCQNNCAIGYCPSSHCVCQDVKPDTTTTSTTTTQATTTKQITTTTATTSTTTASTGYTTTHAHSTATTSSQDGDPPGIVRVLISRGCEYCKDRNDDTCAKLYCPGYNAADIRNQGTLTQKITELSNYFCTTCDRTDSICQQIFCSGDKVMISFGLHTKCRLCQLTRDCPSYPECDQINGVDTTTSTVTTTTQPTTTTQATTTAQPTTTIDTAPSKKRCVAINYYSKIIGMDKWCEDNCGTSTDDNCYPEVCRCADPSMPLIQKLDTGDVTTCKAIGHVANIPGMDKWCTDNCPTNCPDTYCSCSVQPATPSPTTIKTTTTTATTTSTPATTTTVPPTTSIKTTTIEDIVSGTTAGKTATPITSSTTTTTTTTPSVTILPPTTTAGFKGVDYYSINAMNGIMCNMCRSDLDLYRGCSDLYCSRYDNSVGDPTDKLDRALNYSPELFCGVKNKDSIFCEPAPLIRPFIQSSLCSVCVFLTPDQNCPNYCRSS</sequence>
<evidence type="ECO:0000313" key="2">
    <source>
        <dbReference type="Proteomes" id="UP000694844"/>
    </source>
</evidence>
<accession>A0A8B8EWZ6</accession>
<keyword evidence="2" id="KW-1185">Reference proteome</keyword>
<feature type="compositionally biased region" description="Low complexity" evidence="1">
    <location>
        <begin position="655"/>
        <end position="671"/>
    </location>
</feature>
<dbReference type="Proteomes" id="UP000694844">
    <property type="component" value="Chromosome 5"/>
</dbReference>
<evidence type="ECO:0000313" key="3">
    <source>
        <dbReference type="RefSeq" id="XP_022344519.1"/>
    </source>
</evidence>
<dbReference type="OrthoDB" id="6071035at2759"/>
<name>A0A8B8EWZ6_CRAVI</name>
<feature type="region of interest" description="Disordered" evidence="1">
    <location>
        <begin position="652"/>
        <end position="671"/>
    </location>
</feature>
<dbReference type="KEGG" id="cvn:111137373"/>
<dbReference type="RefSeq" id="XP_022344519.1">
    <property type="nucleotide sequence ID" value="XM_022488811.1"/>
</dbReference>
<dbReference type="AlphaFoldDB" id="A0A8B8EWZ6"/>
<dbReference type="GeneID" id="111137373"/>
<organism evidence="2 3">
    <name type="scientific">Crassostrea virginica</name>
    <name type="common">Eastern oyster</name>
    <dbReference type="NCBI Taxonomy" id="6565"/>
    <lineage>
        <taxon>Eukaryota</taxon>
        <taxon>Metazoa</taxon>
        <taxon>Spiralia</taxon>
        <taxon>Lophotrochozoa</taxon>
        <taxon>Mollusca</taxon>
        <taxon>Bivalvia</taxon>
        <taxon>Autobranchia</taxon>
        <taxon>Pteriomorphia</taxon>
        <taxon>Ostreida</taxon>
        <taxon>Ostreoidea</taxon>
        <taxon>Ostreidae</taxon>
        <taxon>Crassostrea</taxon>
    </lineage>
</organism>
<feature type="region of interest" description="Disordered" evidence="1">
    <location>
        <begin position="612"/>
        <end position="633"/>
    </location>
</feature>